<name>A0A8I1DZ88_9PSED</name>
<comment type="caution">
    <text evidence="2">The sequence shown here is derived from an EMBL/GenBank/DDBJ whole genome shotgun (WGS) entry which is preliminary data.</text>
</comment>
<feature type="signal peptide" evidence="1">
    <location>
        <begin position="1"/>
        <end position="20"/>
    </location>
</feature>
<evidence type="ECO:0000313" key="3">
    <source>
        <dbReference type="Proteomes" id="UP000645865"/>
    </source>
</evidence>
<feature type="chain" id="PRO_5034432098" evidence="1">
    <location>
        <begin position="21"/>
        <end position="204"/>
    </location>
</feature>
<protein>
    <submittedName>
        <fullName evidence="2">DUF1120 domain-containing protein</fullName>
    </submittedName>
</protein>
<keyword evidence="1" id="KW-0732">Signal</keyword>
<dbReference type="RefSeq" id="WP_034096015.1">
    <property type="nucleotide sequence ID" value="NZ_BQHF01000002.1"/>
</dbReference>
<evidence type="ECO:0000256" key="1">
    <source>
        <dbReference type="SAM" id="SignalP"/>
    </source>
</evidence>
<dbReference type="AlphaFoldDB" id="A0A8I1DZ88"/>
<gene>
    <name evidence="2" type="ORF">YA0853_00395</name>
</gene>
<dbReference type="Pfam" id="PF06551">
    <property type="entry name" value="DUF1120"/>
    <property type="match status" value="1"/>
</dbReference>
<accession>A0A8I1DZ88</accession>
<proteinExistence type="predicted"/>
<dbReference type="EMBL" id="JAEILH010000001">
    <property type="protein sequence ID" value="MBI6622123.1"/>
    <property type="molecule type" value="Genomic_DNA"/>
</dbReference>
<dbReference type="GeneID" id="58694931"/>
<dbReference type="Proteomes" id="UP000645865">
    <property type="component" value="Unassembled WGS sequence"/>
</dbReference>
<sequence length="204" mass="21690">MKAFAYRLLLTLLCVPPAFAASSTDLAVKGSITPSACAPLMSGGSEIDFGKMTAKDLNSDHYTSLPGQSLHLSVVCEGPTFFTLNTIDNRAGTSASPRHWHGLGMTPHDEKLGGVAFRVRNPVADGAVVRMVISSDGVTWNPSDILSYAFKSAVASDSGQLAPIAVKDFNADLRLFTRVAPADELTLIDEVPIDGHVTVQLNYL</sequence>
<evidence type="ECO:0000313" key="2">
    <source>
        <dbReference type="EMBL" id="MBI6622123.1"/>
    </source>
</evidence>
<organism evidence="2 3">
    <name type="scientific">Pseudomonas rhodesiae</name>
    <dbReference type="NCBI Taxonomy" id="76760"/>
    <lineage>
        <taxon>Bacteria</taxon>
        <taxon>Pseudomonadati</taxon>
        <taxon>Pseudomonadota</taxon>
        <taxon>Gammaproteobacteria</taxon>
        <taxon>Pseudomonadales</taxon>
        <taxon>Pseudomonadaceae</taxon>
        <taxon>Pseudomonas</taxon>
    </lineage>
</organism>
<reference evidence="2" key="1">
    <citation type="submission" date="2020-12" db="EMBL/GenBank/DDBJ databases">
        <title>Comparative genomic insights into the epidemiology and virulence of plant pathogenic Pseudomonads from Turkey.</title>
        <authorList>
            <person name="Dillon M."/>
            <person name="Ruiz-Bedoya T."/>
            <person name="Bendalovic-Torma C."/>
            <person name="Guttman K.M."/>
            <person name="Kwak H."/>
            <person name="Middleton M.A."/>
            <person name="Wang P.W."/>
            <person name="Horuz S."/>
            <person name="Aysan Y."/>
            <person name="Guttman D.S."/>
        </authorList>
    </citation>
    <scope>NUCLEOTIDE SEQUENCE</scope>
    <source>
        <strain evidence="2">S5_IA_3a</strain>
    </source>
</reference>
<dbReference type="InterPro" id="IPR010546">
    <property type="entry name" value="DUF1120"/>
</dbReference>